<reference evidence="5" key="1">
    <citation type="submission" date="2022-11" db="EMBL/GenBank/DDBJ databases">
        <authorList>
            <person name="Petersen C."/>
        </authorList>
    </citation>
    <scope>NUCLEOTIDE SEQUENCE</scope>
    <source>
        <strain evidence="5">IBT 29864</strain>
    </source>
</reference>
<dbReference type="PRINTS" id="PR00081">
    <property type="entry name" value="GDHRDH"/>
</dbReference>
<evidence type="ECO:0000256" key="4">
    <source>
        <dbReference type="SAM" id="MobiDB-lite"/>
    </source>
</evidence>
<dbReference type="PROSITE" id="PS00061">
    <property type="entry name" value="ADH_SHORT"/>
    <property type="match status" value="1"/>
</dbReference>
<gene>
    <name evidence="5" type="ORF">N7496_005979</name>
</gene>
<organism evidence="5 6">
    <name type="scientific">Penicillium cataractarum</name>
    <dbReference type="NCBI Taxonomy" id="2100454"/>
    <lineage>
        <taxon>Eukaryota</taxon>
        <taxon>Fungi</taxon>
        <taxon>Dikarya</taxon>
        <taxon>Ascomycota</taxon>
        <taxon>Pezizomycotina</taxon>
        <taxon>Eurotiomycetes</taxon>
        <taxon>Eurotiomycetidae</taxon>
        <taxon>Eurotiales</taxon>
        <taxon>Aspergillaceae</taxon>
        <taxon>Penicillium</taxon>
    </lineage>
</organism>
<dbReference type="PRINTS" id="PR00080">
    <property type="entry name" value="SDRFAMILY"/>
</dbReference>
<reference evidence="5" key="2">
    <citation type="journal article" date="2023" name="IMA Fungus">
        <title>Comparative genomic study of the Penicillium genus elucidates a diverse pangenome and 15 lateral gene transfer events.</title>
        <authorList>
            <person name="Petersen C."/>
            <person name="Sorensen T."/>
            <person name="Nielsen M.R."/>
            <person name="Sondergaard T.E."/>
            <person name="Sorensen J.L."/>
            <person name="Fitzpatrick D.A."/>
            <person name="Frisvad J.C."/>
            <person name="Nielsen K.L."/>
        </authorList>
    </citation>
    <scope>NUCLEOTIDE SEQUENCE</scope>
    <source>
        <strain evidence="5">IBT 29864</strain>
    </source>
</reference>
<dbReference type="RefSeq" id="XP_056554321.1">
    <property type="nucleotide sequence ID" value="XM_056698908.1"/>
</dbReference>
<evidence type="ECO:0000256" key="3">
    <source>
        <dbReference type="ARBA" id="ARBA00023002"/>
    </source>
</evidence>
<dbReference type="PANTHER" id="PTHR43008">
    <property type="entry name" value="BENZIL REDUCTASE"/>
    <property type="match status" value="1"/>
</dbReference>
<name>A0A9W9S1C2_9EURO</name>
<evidence type="ECO:0000256" key="2">
    <source>
        <dbReference type="ARBA" id="ARBA00022857"/>
    </source>
</evidence>
<dbReference type="GO" id="GO:0050664">
    <property type="term" value="F:oxidoreductase activity, acting on NAD(P)H, oxygen as acceptor"/>
    <property type="evidence" value="ECO:0007669"/>
    <property type="project" value="TreeGrafter"/>
</dbReference>
<dbReference type="GO" id="GO:0019594">
    <property type="term" value="P:mannitol metabolic process"/>
    <property type="evidence" value="ECO:0007669"/>
    <property type="project" value="UniProtKB-ARBA"/>
</dbReference>
<dbReference type="GeneID" id="81438087"/>
<dbReference type="Pfam" id="PF13561">
    <property type="entry name" value="adh_short_C2"/>
    <property type="match status" value="1"/>
</dbReference>
<dbReference type="SUPFAM" id="SSF51735">
    <property type="entry name" value="NAD(P)-binding Rossmann-fold domains"/>
    <property type="match status" value="1"/>
</dbReference>
<evidence type="ECO:0000256" key="1">
    <source>
        <dbReference type="ARBA" id="ARBA00006484"/>
    </source>
</evidence>
<dbReference type="Gene3D" id="3.40.50.720">
    <property type="entry name" value="NAD(P)-binding Rossmann-like Domain"/>
    <property type="match status" value="1"/>
</dbReference>
<evidence type="ECO:0000313" key="5">
    <source>
        <dbReference type="EMBL" id="KAJ5369887.1"/>
    </source>
</evidence>
<comment type="similarity">
    <text evidence="1">Belongs to the short-chain dehydrogenases/reductases (SDR) family.</text>
</comment>
<dbReference type="OrthoDB" id="1888931at2759"/>
<dbReference type="Proteomes" id="UP001147782">
    <property type="component" value="Unassembled WGS sequence"/>
</dbReference>
<keyword evidence="3" id="KW-0560">Oxidoreductase</keyword>
<dbReference type="InterPro" id="IPR020904">
    <property type="entry name" value="Sc_DH/Rdtase_CS"/>
</dbReference>
<dbReference type="PANTHER" id="PTHR43008:SF12">
    <property type="entry name" value="OXIDOREDUCTASE, SHORT CHAIN DEHYDROGENASE_REDUCTASE FAMILY (AFU_ORTHOLOGUE AFUA_6G13830)"/>
    <property type="match status" value="1"/>
</dbReference>
<proteinExistence type="inferred from homology"/>
<dbReference type="AlphaFoldDB" id="A0A9W9S1C2"/>
<dbReference type="EMBL" id="JAPZBS010000005">
    <property type="protein sequence ID" value="KAJ5369887.1"/>
    <property type="molecule type" value="Genomic_DNA"/>
</dbReference>
<dbReference type="FunFam" id="3.40.50.720:FF:000090">
    <property type="entry name" value="NADP-dependent mannitol dehydrogenase"/>
    <property type="match status" value="1"/>
</dbReference>
<protein>
    <submittedName>
        <fullName evidence="5">Oxidoreductase</fullName>
    </submittedName>
</protein>
<sequence length="290" mass="31644">MRRSRLAIIYAPDSSPRFSKRGSKHNSAPTIGTPRRNKPVKIALKKRELERRSGARGIGLAVATGYAEAGAQIAIIYRTTETAPATAERLASNYKTKARAYRADVTMPNEIYAAVDQIVKDFGKLDVIVANAGICSEHAGEDYTQEEFLEVMDVNVNGAFYTAQAAAKIFKQQGFGNVVFTASVSASLVNTPQRQASYNASKAGVLQLARSLAVEWIDFCRVNCVSPGYMETNMTAYASEEMRNKWLDQTPARRMASPYELKGAYLFCASDASSYMTGSNIVVDGGFTLP</sequence>
<comment type="caution">
    <text evidence="5">The sequence shown here is derived from an EMBL/GenBank/DDBJ whole genome shotgun (WGS) entry which is preliminary data.</text>
</comment>
<accession>A0A9W9S1C2</accession>
<feature type="region of interest" description="Disordered" evidence="4">
    <location>
        <begin position="14"/>
        <end position="35"/>
    </location>
</feature>
<keyword evidence="2" id="KW-0521">NADP</keyword>
<keyword evidence="6" id="KW-1185">Reference proteome</keyword>
<dbReference type="InterPro" id="IPR036291">
    <property type="entry name" value="NAD(P)-bd_dom_sf"/>
</dbReference>
<evidence type="ECO:0000313" key="6">
    <source>
        <dbReference type="Proteomes" id="UP001147782"/>
    </source>
</evidence>
<dbReference type="InterPro" id="IPR002347">
    <property type="entry name" value="SDR_fam"/>
</dbReference>
<dbReference type="GO" id="GO:0050085">
    <property type="term" value="F:mannitol 2-dehydrogenase (NADP+) activity"/>
    <property type="evidence" value="ECO:0007669"/>
    <property type="project" value="UniProtKB-ARBA"/>
</dbReference>